<dbReference type="InterPro" id="IPR029058">
    <property type="entry name" value="AB_hydrolase_fold"/>
</dbReference>
<evidence type="ECO:0000313" key="4">
    <source>
        <dbReference type="Proteomes" id="UP000582837"/>
    </source>
</evidence>
<dbReference type="InterPro" id="IPR012223">
    <property type="entry name" value="TEII"/>
</dbReference>
<comment type="caution">
    <text evidence="3">The sequence shown here is derived from an EMBL/GenBank/DDBJ whole genome shotgun (WGS) entry which is preliminary data.</text>
</comment>
<dbReference type="AlphaFoldDB" id="A0A841H206"/>
<dbReference type="PANTHER" id="PTHR11487:SF0">
    <property type="entry name" value="S-ACYL FATTY ACID SYNTHASE THIOESTERASE, MEDIUM CHAIN"/>
    <property type="match status" value="1"/>
</dbReference>
<dbReference type="EC" id="3.1.2.21" evidence="3"/>
<protein>
    <submittedName>
        <fullName evidence="3">Medium-chain acyl-[acyl-carrier-protein] hydrolase</fullName>
        <ecNumber evidence="3">3.1.2.21</ecNumber>
    </submittedName>
</protein>
<name>A0A841H206_9BACT</name>
<sequence length="259" mass="28850">MNRPGSLKGWALIPHPRPAARLRLFCFPYAGGGASLFSPWAKELPADVELVAVQPPGREGRLMEKPIGDLNEMATAMQRELAPWMDRPFAFFGHSNGGLMAFELTRRLRRAGRPMPRLLITSGRPAPQLPLLDPLIHALPDAEFMDTLRRYNGTPEEILANREIMELLMPMLRADFQLGETYQYTPEAPLALPLVAWGGALDMEVPAAHIEAWGEQAGGEFRFRMFPGDHFFLHGDRAQVLQALNQELRGVLSSPAHAV</sequence>
<comment type="similarity">
    <text evidence="1">Belongs to the thioesterase family.</text>
</comment>
<dbReference type="SUPFAM" id="SSF53474">
    <property type="entry name" value="alpha/beta-Hydrolases"/>
    <property type="match status" value="1"/>
</dbReference>
<dbReference type="GO" id="GO:0008610">
    <property type="term" value="P:lipid biosynthetic process"/>
    <property type="evidence" value="ECO:0007669"/>
    <property type="project" value="TreeGrafter"/>
</dbReference>
<proteinExistence type="inferred from homology"/>
<dbReference type="InterPro" id="IPR001031">
    <property type="entry name" value="Thioesterase"/>
</dbReference>
<dbReference type="EMBL" id="JACHIA010000012">
    <property type="protein sequence ID" value="MBB6072057.1"/>
    <property type="molecule type" value="Genomic_DNA"/>
</dbReference>
<dbReference type="RefSeq" id="WP_170034793.1">
    <property type="nucleotide sequence ID" value="NZ_JABDTL010000001.1"/>
</dbReference>
<evidence type="ECO:0000313" key="3">
    <source>
        <dbReference type="EMBL" id="MBB6072057.1"/>
    </source>
</evidence>
<keyword evidence="4" id="KW-1185">Reference proteome</keyword>
<feature type="domain" description="Thioesterase" evidence="2">
    <location>
        <begin position="23"/>
        <end position="245"/>
    </location>
</feature>
<dbReference type="Gene3D" id="3.40.50.1820">
    <property type="entry name" value="alpha/beta hydrolase"/>
    <property type="match status" value="1"/>
</dbReference>
<keyword evidence="3" id="KW-0378">Hydrolase</keyword>
<accession>A0A841H206</accession>
<evidence type="ECO:0000259" key="2">
    <source>
        <dbReference type="Pfam" id="PF00975"/>
    </source>
</evidence>
<dbReference type="Pfam" id="PF00975">
    <property type="entry name" value="Thioesterase"/>
    <property type="match status" value="1"/>
</dbReference>
<dbReference type="GO" id="GO:0016297">
    <property type="term" value="F:fatty acyl-[ACP] hydrolase activity"/>
    <property type="evidence" value="ECO:0007669"/>
    <property type="project" value="UniProtKB-EC"/>
</dbReference>
<evidence type="ECO:0000256" key="1">
    <source>
        <dbReference type="ARBA" id="ARBA00007169"/>
    </source>
</evidence>
<organism evidence="3 4">
    <name type="scientific">Longimicrobium terrae</name>
    <dbReference type="NCBI Taxonomy" id="1639882"/>
    <lineage>
        <taxon>Bacteria</taxon>
        <taxon>Pseudomonadati</taxon>
        <taxon>Gemmatimonadota</taxon>
        <taxon>Longimicrobiia</taxon>
        <taxon>Longimicrobiales</taxon>
        <taxon>Longimicrobiaceae</taxon>
        <taxon>Longimicrobium</taxon>
    </lineage>
</organism>
<dbReference type="PANTHER" id="PTHR11487">
    <property type="entry name" value="THIOESTERASE"/>
    <property type="match status" value="1"/>
</dbReference>
<reference evidence="3 4" key="1">
    <citation type="submission" date="2020-08" db="EMBL/GenBank/DDBJ databases">
        <title>Genomic Encyclopedia of Type Strains, Phase IV (KMG-IV): sequencing the most valuable type-strain genomes for metagenomic binning, comparative biology and taxonomic classification.</title>
        <authorList>
            <person name="Goeker M."/>
        </authorList>
    </citation>
    <scope>NUCLEOTIDE SEQUENCE [LARGE SCALE GENOMIC DNA]</scope>
    <source>
        <strain evidence="3 4">DSM 29007</strain>
    </source>
</reference>
<dbReference type="Proteomes" id="UP000582837">
    <property type="component" value="Unassembled WGS sequence"/>
</dbReference>
<gene>
    <name evidence="3" type="ORF">HNQ61_003718</name>
</gene>